<sequence>MVVIISNVMPCSKLTIRRSAFNDILCSHHHSIYRIDCG</sequence>
<proteinExistence type="predicted"/>
<protein>
    <submittedName>
        <fullName evidence="1">Uncharacterized protein</fullName>
    </submittedName>
</protein>
<dbReference type="EMBL" id="GGEC01086241">
    <property type="protein sequence ID" value="MBX66725.1"/>
    <property type="molecule type" value="Transcribed_RNA"/>
</dbReference>
<name>A0A2P2QIJ7_RHIMU</name>
<dbReference type="AlphaFoldDB" id="A0A2P2QIJ7"/>
<organism evidence="1">
    <name type="scientific">Rhizophora mucronata</name>
    <name type="common">Asiatic mangrove</name>
    <dbReference type="NCBI Taxonomy" id="61149"/>
    <lineage>
        <taxon>Eukaryota</taxon>
        <taxon>Viridiplantae</taxon>
        <taxon>Streptophyta</taxon>
        <taxon>Embryophyta</taxon>
        <taxon>Tracheophyta</taxon>
        <taxon>Spermatophyta</taxon>
        <taxon>Magnoliopsida</taxon>
        <taxon>eudicotyledons</taxon>
        <taxon>Gunneridae</taxon>
        <taxon>Pentapetalae</taxon>
        <taxon>rosids</taxon>
        <taxon>fabids</taxon>
        <taxon>Malpighiales</taxon>
        <taxon>Rhizophoraceae</taxon>
        <taxon>Rhizophora</taxon>
    </lineage>
</organism>
<evidence type="ECO:0000313" key="1">
    <source>
        <dbReference type="EMBL" id="MBX66725.1"/>
    </source>
</evidence>
<reference evidence="1" key="1">
    <citation type="submission" date="2018-02" db="EMBL/GenBank/DDBJ databases">
        <title>Rhizophora mucronata_Transcriptome.</title>
        <authorList>
            <person name="Meera S.P."/>
            <person name="Sreeshan A."/>
            <person name="Augustine A."/>
        </authorList>
    </citation>
    <scope>NUCLEOTIDE SEQUENCE</scope>
    <source>
        <tissue evidence="1">Leaf</tissue>
    </source>
</reference>
<accession>A0A2P2QIJ7</accession>